<keyword evidence="5 6" id="KW-0472">Membrane</keyword>
<evidence type="ECO:0000256" key="3">
    <source>
        <dbReference type="ARBA" id="ARBA00022692"/>
    </source>
</evidence>
<gene>
    <name evidence="7" type="ORF">CLV35_0488</name>
</gene>
<dbReference type="GO" id="GO:0005886">
    <property type="term" value="C:plasma membrane"/>
    <property type="evidence" value="ECO:0007669"/>
    <property type="project" value="TreeGrafter"/>
</dbReference>
<dbReference type="EMBL" id="RBWV01000009">
    <property type="protein sequence ID" value="RKS80068.1"/>
    <property type="molecule type" value="Genomic_DNA"/>
</dbReference>
<feature type="transmembrane region" description="Helical" evidence="6">
    <location>
        <begin position="119"/>
        <end position="139"/>
    </location>
</feature>
<dbReference type="Proteomes" id="UP000281955">
    <property type="component" value="Unassembled WGS sequence"/>
</dbReference>
<name>A0A420XTB2_9ACTN</name>
<comment type="subcellular location">
    <subcellularLocation>
        <location evidence="1">Membrane</location>
        <topology evidence="1">Multi-pass membrane protein</topology>
    </subcellularLocation>
</comment>
<dbReference type="OrthoDB" id="3212530at2"/>
<feature type="transmembrane region" description="Helical" evidence="6">
    <location>
        <begin position="216"/>
        <end position="239"/>
    </location>
</feature>
<feature type="transmembrane region" description="Helical" evidence="6">
    <location>
        <begin position="6"/>
        <end position="27"/>
    </location>
</feature>
<reference evidence="7 8" key="1">
    <citation type="submission" date="2018-10" db="EMBL/GenBank/DDBJ databases">
        <title>Genomic Encyclopedia of Archaeal and Bacterial Type Strains, Phase II (KMG-II): from individual species to whole genera.</title>
        <authorList>
            <person name="Goeker M."/>
        </authorList>
    </citation>
    <scope>NUCLEOTIDE SEQUENCE [LARGE SCALE GENOMIC DNA]</scope>
    <source>
        <strain evidence="7 8">RP-AC37</strain>
    </source>
</reference>
<proteinExistence type="inferred from homology"/>
<dbReference type="PANTHER" id="PTHR30028:SF0">
    <property type="entry name" value="PROTEIN ALUMINUM SENSITIVE 3"/>
    <property type="match status" value="1"/>
</dbReference>
<evidence type="ECO:0000256" key="1">
    <source>
        <dbReference type="ARBA" id="ARBA00004141"/>
    </source>
</evidence>
<keyword evidence="4 6" id="KW-1133">Transmembrane helix</keyword>
<organism evidence="7 8">
    <name type="scientific">Motilibacter peucedani</name>
    <dbReference type="NCBI Taxonomy" id="598650"/>
    <lineage>
        <taxon>Bacteria</taxon>
        <taxon>Bacillati</taxon>
        <taxon>Actinomycetota</taxon>
        <taxon>Actinomycetes</taxon>
        <taxon>Motilibacterales</taxon>
        <taxon>Motilibacteraceae</taxon>
        <taxon>Motilibacter</taxon>
    </lineage>
</organism>
<evidence type="ECO:0000313" key="7">
    <source>
        <dbReference type="EMBL" id="RKS80068.1"/>
    </source>
</evidence>
<dbReference type="RefSeq" id="WP_121191805.1">
    <property type="nucleotide sequence ID" value="NZ_RBWV01000009.1"/>
</dbReference>
<accession>A0A420XTB2</accession>
<dbReference type="InterPro" id="IPR005226">
    <property type="entry name" value="UPF0014_fam"/>
</dbReference>
<dbReference type="PANTHER" id="PTHR30028">
    <property type="entry name" value="UPF0014 INNER MEMBRANE PROTEIN YBBM-RELATED"/>
    <property type="match status" value="1"/>
</dbReference>
<keyword evidence="3 6" id="KW-0812">Transmembrane</keyword>
<keyword evidence="8" id="KW-1185">Reference proteome</keyword>
<dbReference type="AlphaFoldDB" id="A0A420XTB2"/>
<evidence type="ECO:0000256" key="6">
    <source>
        <dbReference type="SAM" id="Phobius"/>
    </source>
</evidence>
<evidence type="ECO:0000256" key="2">
    <source>
        <dbReference type="ARBA" id="ARBA00005268"/>
    </source>
</evidence>
<sequence>MTTSQVVHLAVGLVALLAVAQGVLLAAGVRIGRAPAVALARGVAQLAVVGLVLRGAITALPAVIAVLAVMLTTASWTATSRLRALDRAGRAVVAACAAGTAVALGVVFAIPVLPRESRYLIAMGGIVIGGTMTGATLTGRHLVAGLRARREEVEGWLALGARPRQAVLDIARSSVAEALVPALDQTRTTGLVTLPGSFIGALLGGASPTQAARFQAVVLAALLCAQSVTAVVLIGFLGAPERIPVEPERAG</sequence>
<evidence type="ECO:0000256" key="4">
    <source>
        <dbReference type="ARBA" id="ARBA00022989"/>
    </source>
</evidence>
<protein>
    <submittedName>
        <fullName evidence="7">Putative ABC transport system permease protein</fullName>
    </submittedName>
</protein>
<evidence type="ECO:0000256" key="5">
    <source>
        <dbReference type="ARBA" id="ARBA00023136"/>
    </source>
</evidence>
<dbReference type="Pfam" id="PF03649">
    <property type="entry name" value="UPF0014"/>
    <property type="match status" value="1"/>
</dbReference>
<comment type="similarity">
    <text evidence="2">Belongs to the UPF0014 family.</text>
</comment>
<dbReference type="InParanoid" id="A0A420XTB2"/>
<comment type="caution">
    <text evidence="7">The sequence shown here is derived from an EMBL/GenBank/DDBJ whole genome shotgun (WGS) entry which is preliminary data.</text>
</comment>
<feature type="transmembrane region" description="Helical" evidence="6">
    <location>
        <begin position="91"/>
        <end position="113"/>
    </location>
</feature>
<feature type="transmembrane region" description="Helical" evidence="6">
    <location>
        <begin position="59"/>
        <end position="79"/>
    </location>
</feature>
<evidence type="ECO:0000313" key="8">
    <source>
        <dbReference type="Proteomes" id="UP000281955"/>
    </source>
</evidence>